<protein>
    <submittedName>
        <fullName evidence="1">Uncharacterized protein</fullName>
    </submittedName>
</protein>
<evidence type="ECO:0000313" key="1">
    <source>
        <dbReference type="EMBL" id="KAG2215458.1"/>
    </source>
</evidence>
<dbReference type="AlphaFoldDB" id="A0A8H7RTE7"/>
<reference evidence="1 2" key="1">
    <citation type="submission" date="2020-12" db="EMBL/GenBank/DDBJ databases">
        <title>Metabolic potential, ecology and presence of endohyphal bacteria is reflected in genomic diversity of Mucoromycotina.</title>
        <authorList>
            <person name="Muszewska A."/>
            <person name="Okrasinska A."/>
            <person name="Steczkiewicz K."/>
            <person name="Drgas O."/>
            <person name="Orlowska M."/>
            <person name="Perlinska-Lenart U."/>
            <person name="Aleksandrzak-Piekarczyk T."/>
            <person name="Szatraj K."/>
            <person name="Zielenkiewicz U."/>
            <person name="Pilsyk S."/>
            <person name="Malc E."/>
            <person name="Mieczkowski P."/>
            <person name="Kruszewska J.S."/>
            <person name="Biernat P."/>
            <person name="Pawlowska J."/>
        </authorList>
    </citation>
    <scope>NUCLEOTIDE SEQUENCE [LARGE SCALE GENOMIC DNA]</scope>
    <source>
        <strain evidence="1 2">CBS 142.35</strain>
    </source>
</reference>
<comment type="caution">
    <text evidence="1">The sequence shown here is derived from an EMBL/GenBank/DDBJ whole genome shotgun (WGS) entry which is preliminary data.</text>
</comment>
<proteinExistence type="predicted"/>
<dbReference type="OrthoDB" id="2278185at2759"/>
<evidence type="ECO:0000313" key="2">
    <source>
        <dbReference type="Proteomes" id="UP000646827"/>
    </source>
</evidence>
<dbReference type="Proteomes" id="UP000646827">
    <property type="component" value="Unassembled WGS sequence"/>
</dbReference>
<dbReference type="EMBL" id="JAEPRB010000516">
    <property type="protein sequence ID" value="KAG2215458.1"/>
    <property type="molecule type" value="Genomic_DNA"/>
</dbReference>
<name>A0A8H7RTE7_9FUNG</name>
<keyword evidence="2" id="KW-1185">Reference proteome</keyword>
<organism evidence="1 2">
    <name type="scientific">Circinella minor</name>
    <dbReference type="NCBI Taxonomy" id="1195481"/>
    <lineage>
        <taxon>Eukaryota</taxon>
        <taxon>Fungi</taxon>
        <taxon>Fungi incertae sedis</taxon>
        <taxon>Mucoromycota</taxon>
        <taxon>Mucoromycotina</taxon>
        <taxon>Mucoromycetes</taxon>
        <taxon>Mucorales</taxon>
        <taxon>Lichtheimiaceae</taxon>
        <taxon>Circinella</taxon>
    </lineage>
</organism>
<gene>
    <name evidence="1" type="ORF">INT45_014294</name>
</gene>
<sequence>MSLRYRYTNKSCKTSLNVHNNQILEQLLLHLQAQFPAHLTHRSTVSKHLGDLLCIVMQNGMDVHWLQRASREFHTLRHCRLQLQYLNSLVHRQQYPTFHDIPHGSNPIIYNRFSSFKDLEGYAHMQVMYLQLGDHSFKVPKHMAKLGGSSAFTALYTLCNEYEEIHLQLLVPTKSTTHLEAPLKEMMNSYHLYNHQQPYMFFTDNVKGDHRLLEWSLPSLKRTLHTNNNHAHNIQQSINVDHQKHPVPFL</sequence>
<accession>A0A8H7RTE7</accession>